<evidence type="ECO:0000313" key="2">
    <source>
        <dbReference type="Proteomes" id="UP000238823"/>
    </source>
</evidence>
<organism evidence="1 2">
    <name type="scientific">Enhygromyxa salina</name>
    <dbReference type="NCBI Taxonomy" id="215803"/>
    <lineage>
        <taxon>Bacteria</taxon>
        <taxon>Pseudomonadati</taxon>
        <taxon>Myxococcota</taxon>
        <taxon>Polyangia</taxon>
        <taxon>Nannocystales</taxon>
        <taxon>Nannocystaceae</taxon>
        <taxon>Enhygromyxa</taxon>
    </lineage>
</organism>
<sequence>MNHGYGYNFGESEFAEAPPPMAQPEAKIGGLRPPPNLTKTCAITILNCRTQNPLACQRPQIPPTRATWCQKTNPPVCVPYTRSLICTRTKVGCGWTMNFPCPGADGRA</sequence>
<protein>
    <submittedName>
        <fullName evidence="1">Uncharacterized protein</fullName>
    </submittedName>
</protein>
<accession>A0A2S9YTD7</accession>
<evidence type="ECO:0000313" key="1">
    <source>
        <dbReference type="EMBL" id="PRQ08340.1"/>
    </source>
</evidence>
<dbReference type="EMBL" id="PVNL01000042">
    <property type="protein sequence ID" value="PRQ08340.1"/>
    <property type="molecule type" value="Genomic_DNA"/>
</dbReference>
<dbReference type="RefSeq" id="WP_106088982.1">
    <property type="nucleotide sequence ID" value="NZ_PVNL01000042.1"/>
</dbReference>
<dbReference type="Proteomes" id="UP000238823">
    <property type="component" value="Unassembled WGS sequence"/>
</dbReference>
<dbReference type="AlphaFoldDB" id="A0A2S9YTD7"/>
<comment type="caution">
    <text evidence="1">The sequence shown here is derived from an EMBL/GenBank/DDBJ whole genome shotgun (WGS) entry which is preliminary data.</text>
</comment>
<gene>
    <name evidence="1" type="ORF">ENSA7_19670</name>
</gene>
<proteinExistence type="predicted"/>
<name>A0A2S9YTD7_9BACT</name>
<reference evidence="1 2" key="1">
    <citation type="submission" date="2018-03" db="EMBL/GenBank/DDBJ databases">
        <title>Draft Genome Sequences of the Obligatory Marine Myxobacteria Enhygromyxa salina SWB007.</title>
        <authorList>
            <person name="Poehlein A."/>
            <person name="Moghaddam J.A."/>
            <person name="Harms H."/>
            <person name="Alanjari M."/>
            <person name="Koenig G.M."/>
            <person name="Daniel R."/>
            <person name="Schaeberle T.F."/>
        </authorList>
    </citation>
    <scope>NUCLEOTIDE SEQUENCE [LARGE SCALE GENOMIC DNA]</scope>
    <source>
        <strain evidence="1 2">SWB007</strain>
    </source>
</reference>